<gene>
    <name evidence="1" type="ORF">LCGC14_2515520</name>
</gene>
<accession>A0A0F9AYF5</accession>
<evidence type="ECO:0000313" key="1">
    <source>
        <dbReference type="EMBL" id="KKL14455.1"/>
    </source>
</evidence>
<proteinExistence type="predicted"/>
<sequence length="78" mass="9179">MISQTKELSKDTYLSLSDEIKIIMNELQFSLSTEDSEKAEKWLRTGINHPYYIERGAITNYILFVNEEDAVAFKLKWM</sequence>
<protein>
    <submittedName>
        <fullName evidence="1">Uncharacterized protein</fullName>
    </submittedName>
</protein>
<dbReference type="AlphaFoldDB" id="A0A0F9AYF5"/>
<dbReference type="EMBL" id="LAZR01040452">
    <property type="protein sequence ID" value="KKL14455.1"/>
    <property type="molecule type" value="Genomic_DNA"/>
</dbReference>
<reference evidence="1" key="1">
    <citation type="journal article" date="2015" name="Nature">
        <title>Complex archaea that bridge the gap between prokaryotes and eukaryotes.</title>
        <authorList>
            <person name="Spang A."/>
            <person name="Saw J.H."/>
            <person name="Jorgensen S.L."/>
            <person name="Zaremba-Niedzwiedzka K."/>
            <person name="Martijn J."/>
            <person name="Lind A.E."/>
            <person name="van Eijk R."/>
            <person name="Schleper C."/>
            <person name="Guy L."/>
            <person name="Ettema T.J."/>
        </authorList>
    </citation>
    <scope>NUCLEOTIDE SEQUENCE</scope>
</reference>
<comment type="caution">
    <text evidence="1">The sequence shown here is derived from an EMBL/GenBank/DDBJ whole genome shotgun (WGS) entry which is preliminary data.</text>
</comment>
<organism evidence="1">
    <name type="scientific">marine sediment metagenome</name>
    <dbReference type="NCBI Taxonomy" id="412755"/>
    <lineage>
        <taxon>unclassified sequences</taxon>
        <taxon>metagenomes</taxon>
        <taxon>ecological metagenomes</taxon>
    </lineage>
</organism>
<name>A0A0F9AYF5_9ZZZZ</name>